<proteinExistence type="predicted"/>
<organism evidence="2 3">
    <name type="scientific">Candidatus Staskawiczbacteria bacterium RIFCSPLOWO2_01_FULL_33_9</name>
    <dbReference type="NCBI Taxonomy" id="1802211"/>
    <lineage>
        <taxon>Bacteria</taxon>
        <taxon>Candidatus Staskawicziibacteriota</taxon>
    </lineage>
</organism>
<keyword evidence="1" id="KW-0472">Membrane</keyword>
<evidence type="ECO:0000256" key="1">
    <source>
        <dbReference type="SAM" id="Phobius"/>
    </source>
</evidence>
<dbReference type="AlphaFoldDB" id="A0A1G2I8P4"/>
<evidence type="ECO:0000313" key="2">
    <source>
        <dbReference type="EMBL" id="OGZ70750.1"/>
    </source>
</evidence>
<dbReference type="Proteomes" id="UP000176308">
    <property type="component" value="Unassembled WGS sequence"/>
</dbReference>
<protein>
    <submittedName>
        <fullName evidence="2">Uncharacterized protein</fullName>
    </submittedName>
</protein>
<feature type="transmembrane region" description="Helical" evidence="1">
    <location>
        <begin position="20"/>
        <end position="40"/>
    </location>
</feature>
<sequence>MPKISIINKANVWRKLKRHLRLGLGAAMVYGAIWVTPRVINQYNLSSNRANIFQLVNEEKYREALDEFEELADKKLITRKPLQEQRESLIREIRLSESDRLNKLLSGKDYTGASELFSSFTNEGFFSEGTLLTLEARVQRIHPDKLIEEATTEEDSNKQFTLYRAAERELNDMGEKRPELRDKFVEASLRALQQVYEAKDINQVLAKVNSLIEYIGAQSPDLQDAEESAFFESSGRFLHGILSAEIEGELVRVKGYLDRINTLSQSLGIKDREERMKGLAEYVRNYTIDKGGLSLGLLDNTLDIIRNYDPDAQKSIIDIYLNAEEKVKENIVLSRSFLDSAAMNAESLPEESRKELQIKIADRYLKKLEKEKTTSKDAYLLSLTARGLYQNAEVPYDDARFKELEKYSHRLFSK</sequence>
<keyword evidence="1" id="KW-1133">Transmembrane helix</keyword>
<keyword evidence="1" id="KW-0812">Transmembrane</keyword>
<reference evidence="2 3" key="1">
    <citation type="journal article" date="2016" name="Nat. Commun.">
        <title>Thousands of microbial genomes shed light on interconnected biogeochemical processes in an aquifer system.</title>
        <authorList>
            <person name="Anantharaman K."/>
            <person name="Brown C.T."/>
            <person name="Hug L.A."/>
            <person name="Sharon I."/>
            <person name="Castelle C.J."/>
            <person name="Probst A.J."/>
            <person name="Thomas B.C."/>
            <person name="Singh A."/>
            <person name="Wilkins M.J."/>
            <person name="Karaoz U."/>
            <person name="Brodie E.L."/>
            <person name="Williams K.H."/>
            <person name="Hubbard S.S."/>
            <person name="Banfield J.F."/>
        </authorList>
    </citation>
    <scope>NUCLEOTIDE SEQUENCE [LARGE SCALE GENOMIC DNA]</scope>
</reference>
<gene>
    <name evidence="2" type="ORF">A2904_02480</name>
</gene>
<dbReference type="EMBL" id="MHOX01000020">
    <property type="protein sequence ID" value="OGZ70750.1"/>
    <property type="molecule type" value="Genomic_DNA"/>
</dbReference>
<comment type="caution">
    <text evidence="2">The sequence shown here is derived from an EMBL/GenBank/DDBJ whole genome shotgun (WGS) entry which is preliminary data.</text>
</comment>
<accession>A0A1G2I8P4</accession>
<name>A0A1G2I8P4_9BACT</name>
<evidence type="ECO:0000313" key="3">
    <source>
        <dbReference type="Proteomes" id="UP000176308"/>
    </source>
</evidence>